<dbReference type="AlphaFoldDB" id="A0A2N5D8B5"/>
<evidence type="ECO:0008006" key="4">
    <source>
        <dbReference type="Google" id="ProtNLM"/>
    </source>
</evidence>
<proteinExistence type="predicted"/>
<dbReference type="EMBL" id="PJRS01000039">
    <property type="protein sequence ID" value="PLR22307.1"/>
    <property type="molecule type" value="Genomic_DNA"/>
</dbReference>
<organism evidence="2 3">
    <name type="scientific">Caulobacter zeae</name>
    <dbReference type="NCBI Taxonomy" id="2055137"/>
    <lineage>
        <taxon>Bacteria</taxon>
        <taxon>Pseudomonadati</taxon>
        <taxon>Pseudomonadota</taxon>
        <taxon>Alphaproteobacteria</taxon>
        <taxon>Caulobacterales</taxon>
        <taxon>Caulobacteraceae</taxon>
        <taxon>Caulobacter</taxon>
    </lineage>
</organism>
<dbReference type="Gene3D" id="2.30.42.10">
    <property type="match status" value="1"/>
</dbReference>
<name>A0A2N5D8B5_9CAUL</name>
<feature type="chain" id="PRO_5014678624" description="PDZ domain-containing protein" evidence="1">
    <location>
        <begin position="26"/>
        <end position="376"/>
    </location>
</feature>
<dbReference type="SUPFAM" id="SSF50156">
    <property type="entry name" value="PDZ domain-like"/>
    <property type="match status" value="1"/>
</dbReference>
<dbReference type="InterPro" id="IPR021109">
    <property type="entry name" value="Peptidase_aspartic_dom_sf"/>
</dbReference>
<dbReference type="RefSeq" id="WP_101719400.1">
    <property type="nucleotide sequence ID" value="NZ_PJRS01000039.1"/>
</dbReference>
<sequence>MISRRHALSLLSSPLLAGLAAPALAAGRVIAAPITLNDKRILLDVAIGGQGPYPFVIDSGGALSLIRESLAQELKLKRVRTIQLNGKSSPIYAAKDVVLGGALRQPDVMFGGVDGARLGGQGSLASGLLTAGDCELDLDAAQWRLFPDAPPDRTGYTRLKAELRQESQGATKRIFADVILDGEPIEALLDTGWPHALCISHEQGVARGLWNDTTPFAPIQLSNGVTGTAPNPGRLVRVKRLELGPIVLEQALVAIRPEGKRGGGAIAGLPFLRMMNWSLSTEALWVRRNAQAATSNSYGRSGLWVAEQRGAVRVEVVGAGGPAAKAGVLPGDVIEGGRDLQATIALLDGPVGQPIALMLKRGGETVRAEFAPADYL</sequence>
<comment type="caution">
    <text evidence="2">The sequence shown here is derived from an EMBL/GenBank/DDBJ whole genome shotgun (WGS) entry which is preliminary data.</text>
</comment>
<reference evidence="2 3" key="1">
    <citation type="submission" date="2017-12" db="EMBL/GenBank/DDBJ databases">
        <title>The genome sequence of Caulobacter sp. 410.</title>
        <authorList>
            <person name="Gao J."/>
            <person name="Mao X."/>
            <person name="Sun J."/>
        </authorList>
    </citation>
    <scope>NUCLEOTIDE SEQUENCE [LARGE SCALE GENOMIC DNA]</scope>
    <source>
        <strain evidence="2 3">410</strain>
    </source>
</reference>
<keyword evidence="1" id="KW-0732">Signal</keyword>
<dbReference type="InterPro" id="IPR036034">
    <property type="entry name" value="PDZ_sf"/>
</dbReference>
<dbReference type="Proteomes" id="UP000234479">
    <property type="component" value="Unassembled WGS sequence"/>
</dbReference>
<feature type="signal peptide" evidence="1">
    <location>
        <begin position="1"/>
        <end position="25"/>
    </location>
</feature>
<gene>
    <name evidence="2" type="ORF">SGCZBJ_18335</name>
</gene>
<keyword evidence="3" id="KW-1185">Reference proteome</keyword>
<evidence type="ECO:0000256" key="1">
    <source>
        <dbReference type="SAM" id="SignalP"/>
    </source>
</evidence>
<dbReference type="OrthoDB" id="107347at2"/>
<accession>A0A2N5D8B5</accession>
<protein>
    <recommendedName>
        <fullName evidence="4">PDZ domain-containing protein</fullName>
    </recommendedName>
</protein>
<evidence type="ECO:0000313" key="2">
    <source>
        <dbReference type="EMBL" id="PLR22307.1"/>
    </source>
</evidence>
<dbReference type="Gene3D" id="2.40.70.10">
    <property type="entry name" value="Acid Proteases"/>
    <property type="match status" value="2"/>
</dbReference>
<evidence type="ECO:0000313" key="3">
    <source>
        <dbReference type="Proteomes" id="UP000234479"/>
    </source>
</evidence>